<feature type="compositionally biased region" description="Basic and acidic residues" evidence="17">
    <location>
        <begin position="244"/>
        <end position="253"/>
    </location>
</feature>
<dbReference type="GO" id="GO:0005737">
    <property type="term" value="C:cytoplasm"/>
    <property type="evidence" value="ECO:0007669"/>
    <property type="project" value="UniProtKB-SubCell"/>
</dbReference>
<evidence type="ECO:0000256" key="4">
    <source>
        <dbReference type="ARBA" id="ARBA00004496"/>
    </source>
</evidence>
<accession>A0A810N5M1</accession>
<evidence type="ECO:0000256" key="10">
    <source>
        <dbReference type="ARBA" id="ARBA00022723"/>
    </source>
</evidence>
<dbReference type="Gene3D" id="3.30.420.10">
    <property type="entry name" value="Ribonuclease H-like superfamily/Ribonuclease H"/>
    <property type="match status" value="1"/>
</dbReference>
<dbReference type="NCBIfam" id="NF000598">
    <property type="entry name" value="PRK00015.2-2"/>
    <property type="match status" value="1"/>
</dbReference>
<evidence type="ECO:0000256" key="8">
    <source>
        <dbReference type="ARBA" id="ARBA00022490"/>
    </source>
</evidence>
<keyword evidence="9 14" id="KW-0540">Nuclease</keyword>
<dbReference type="NCBIfam" id="NF000595">
    <property type="entry name" value="PRK00015.1-3"/>
    <property type="match status" value="1"/>
</dbReference>
<dbReference type="PROSITE" id="PS51975">
    <property type="entry name" value="RNASE_H_2"/>
    <property type="match status" value="1"/>
</dbReference>
<comment type="function">
    <text evidence="3 14 16">Endonuclease that specifically degrades the RNA of RNA-DNA hybrids.</text>
</comment>
<dbReference type="GO" id="GO:0030145">
    <property type="term" value="F:manganese ion binding"/>
    <property type="evidence" value="ECO:0007669"/>
    <property type="project" value="UniProtKB-UniRule"/>
</dbReference>
<feature type="region of interest" description="Disordered" evidence="17">
    <location>
        <begin position="287"/>
        <end position="339"/>
    </location>
</feature>
<evidence type="ECO:0000256" key="13">
    <source>
        <dbReference type="ARBA" id="ARBA00023211"/>
    </source>
</evidence>
<dbReference type="PANTHER" id="PTHR10954:SF18">
    <property type="entry name" value="RIBONUCLEASE HII"/>
    <property type="match status" value="1"/>
</dbReference>
<evidence type="ECO:0000256" key="11">
    <source>
        <dbReference type="ARBA" id="ARBA00022759"/>
    </source>
</evidence>
<evidence type="ECO:0000256" key="2">
    <source>
        <dbReference type="ARBA" id="ARBA00001946"/>
    </source>
</evidence>
<protein>
    <recommendedName>
        <fullName evidence="7 14">Ribonuclease HII</fullName>
        <shortName evidence="14">RNase HII</shortName>
        <ecNumber evidence="6 14">3.1.26.4</ecNumber>
    </recommendedName>
</protein>
<feature type="binding site" evidence="14 15">
    <location>
        <position position="128"/>
    </location>
    <ligand>
        <name>a divalent metal cation</name>
        <dbReference type="ChEBI" id="CHEBI:60240"/>
    </ligand>
</feature>
<evidence type="ECO:0000256" key="12">
    <source>
        <dbReference type="ARBA" id="ARBA00022801"/>
    </source>
</evidence>
<dbReference type="InterPro" id="IPR012337">
    <property type="entry name" value="RNaseH-like_sf"/>
</dbReference>
<keyword evidence="13 14" id="KW-0464">Manganese</keyword>
<keyword evidence="11 14" id="KW-0255">Endonuclease</keyword>
<dbReference type="InterPro" id="IPR024567">
    <property type="entry name" value="RNase_HII/HIII_dom"/>
</dbReference>
<dbReference type="SUPFAM" id="SSF53098">
    <property type="entry name" value="Ribonuclease H-like"/>
    <property type="match status" value="1"/>
</dbReference>
<keyword evidence="8 14" id="KW-0963">Cytoplasm</keyword>
<dbReference type="Proteomes" id="UP000680866">
    <property type="component" value="Chromosome"/>
</dbReference>
<dbReference type="EC" id="3.1.26.4" evidence="6 14"/>
<dbReference type="CDD" id="cd07182">
    <property type="entry name" value="RNase_HII_bacteria_HII_like"/>
    <property type="match status" value="1"/>
</dbReference>
<dbReference type="GO" id="GO:0032299">
    <property type="term" value="C:ribonuclease H2 complex"/>
    <property type="evidence" value="ECO:0007669"/>
    <property type="project" value="TreeGrafter"/>
</dbReference>
<dbReference type="InterPro" id="IPR001352">
    <property type="entry name" value="RNase_HII/HIII"/>
</dbReference>
<dbReference type="PANTHER" id="PTHR10954">
    <property type="entry name" value="RIBONUCLEASE H2 SUBUNIT A"/>
    <property type="match status" value="1"/>
</dbReference>
<evidence type="ECO:0000256" key="3">
    <source>
        <dbReference type="ARBA" id="ARBA00004065"/>
    </source>
</evidence>
<evidence type="ECO:0000256" key="1">
    <source>
        <dbReference type="ARBA" id="ARBA00000077"/>
    </source>
</evidence>
<evidence type="ECO:0000259" key="18">
    <source>
        <dbReference type="PROSITE" id="PS51975"/>
    </source>
</evidence>
<dbReference type="EMBL" id="AP023359">
    <property type="protein sequence ID" value="BCJ66973.1"/>
    <property type="molecule type" value="Genomic_DNA"/>
</dbReference>
<comment type="cofactor">
    <cofactor evidence="14 15">
        <name>Mn(2+)</name>
        <dbReference type="ChEBI" id="CHEBI:29035"/>
    </cofactor>
    <cofactor evidence="14 15">
        <name>Mg(2+)</name>
        <dbReference type="ChEBI" id="CHEBI:18420"/>
    </cofactor>
    <text evidence="14 15">Manganese or magnesium. Binds 1 divalent metal ion per monomer in the absence of substrate. May bind a second metal ion after substrate binding.</text>
</comment>
<feature type="domain" description="RNase H type-2" evidence="18">
    <location>
        <begin position="28"/>
        <end position="219"/>
    </location>
</feature>
<dbReference type="Pfam" id="PF01351">
    <property type="entry name" value="RNase_HII"/>
    <property type="match status" value="1"/>
</dbReference>
<dbReference type="GO" id="GO:0004523">
    <property type="term" value="F:RNA-DNA hybrid ribonuclease activity"/>
    <property type="evidence" value="ECO:0007669"/>
    <property type="project" value="UniProtKB-UniRule"/>
</dbReference>
<feature type="binding site" evidence="14 15">
    <location>
        <position position="35"/>
    </location>
    <ligand>
        <name>a divalent metal cation</name>
        <dbReference type="ChEBI" id="CHEBI:60240"/>
    </ligand>
</feature>
<dbReference type="AlphaFoldDB" id="A0A810N5M1"/>
<dbReference type="InterPro" id="IPR036397">
    <property type="entry name" value="RNaseH_sf"/>
</dbReference>
<comment type="similarity">
    <text evidence="5 14 16">Belongs to the RNase HII family.</text>
</comment>
<dbReference type="GO" id="GO:0006298">
    <property type="term" value="P:mismatch repair"/>
    <property type="evidence" value="ECO:0007669"/>
    <property type="project" value="TreeGrafter"/>
</dbReference>
<name>A0A810N5M1_9ACTN</name>
<feature type="region of interest" description="Disordered" evidence="17">
    <location>
        <begin position="212"/>
        <end position="260"/>
    </location>
</feature>
<dbReference type="GO" id="GO:0003723">
    <property type="term" value="F:RNA binding"/>
    <property type="evidence" value="ECO:0007669"/>
    <property type="project" value="UniProtKB-UniRule"/>
</dbReference>
<comment type="subcellular location">
    <subcellularLocation>
        <location evidence="4 14">Cytoplasm</location>
    </subcellularLocation>
</comment>
<evidence type="ECO:0000313" key="20">
    <source>
        <dbReference type="Proteomes" id="UP000680866"/>
    </source>
</evidence>
<evidence type="ECO:0000313" key="19">
    <source>
        <dbReference type="EMBL" id="BCJ66973.1"/>
    </source>
</evidence>
<keyword evidence="20" id="KW-1185">Reference proteome</keyword>
<dbReference type="HAMAP" id="MF_00052_B">
    <property type="entry name" value="RNase_HII_B"/>
    <property type="match status" value="1"/>
</dbReference>
<evidence type="ECO:0000256" key="9">
    <source>
        <dbReference type="ARBA" id="ARBA00022722"/>
    </source>
</evidence>
<evidence type="ECO:0000256" key="7">
    <source>
        <dbReference type="ARBA" id="ARBA00019179"/>
    </source>
</evidence>
<evidence type="ECO:0000256" key="17">
    <source>
        <dbReference type="SAM" id="MobiDB-lite"/>
    </source>
</evidence>
<keyword evidence="12 14" id="KW-0378">Hydrolase</keyword>
<evidence type="ECO:0000256" key="16">
    <source>
        <dbReference type="RuleBase" id="RU003515"/>
    </source>
</evidence>
<comment type="catalytic activity">
    <reaction evidence="1 14 15 16">
        <text>Endonucleolytic cleavage to 5'-phosphomonoester.</text>
        <dbReference type="EC" id="3.1.26.4"/>
    </reaction>
</comment>
<dbReference type="GO" id="GO:0043137">
    <property type="term" value="P:DNA replication, removal of RNA primer"/>
    <property type="evidence" value="ECO:0007669"/>
    <property type="project" value="TreeGrafter"/>
</dbReference>
<gene>
    <name evidence="14" type="primary">rnhB</name>
    <name evidence="19" type="ORF">Prubr_39940</name>
</gene>
<evidence type="ECO:0000256" key="14">
    <source>
        <dbReference type="HAMAP-Rule" id="MF_00052"/>
    </source>
</evidence>
<organism evidence="19 20">
    <name type="scientific">Polymorphospora rubra</name>
    <dbReference type="NCBI Taxonomy" id="338584"/>
    <lineage>
        <taxon>Bacteria</taxon>
        <taxon>Bacillati</taxon>
        <taxon>Actinomycetota</taxon>
        <taxon>Actinomycetes</taxon>
        <taxon>Micromonosporales</taxon>
        <taxon>Micromonosporaceae</taxon>
        <taxon>Polymorphospora</taxon>
    </lineage>
</organism>
<evidence type="ECO:0000256" key="15">
    <source>
        <dbReference type="PROSITE-ProRule" id="PRU01319"/>
    </source>
</evidence>
<sequence length="339" mass="35682">MLTPPRAVVRRESGIYALERALQRRGFPNVAGADEAGRGACAGPLVAAAAVLPEGRRGEIDGLTDSKLLTPASRERIYAEIVRRALAYAVVVIPADEVDALGLHVCNLAAMRRALAALSTRPDYVLTDGFGVDGLGVPGLAVWKGDQVAACVAAASVLAKVTRDRIMVDLDARFPGYGFADHKGYVTADHNAALVRQGPCAEHRFSYVNVATASGRAGSPPRARRPEGLGRPSDGVAGSAGAPADRDGGEPMERSGLAGSTVGVAFGSTLGCRRRWGKMWQWKAECDERGRSREVRNRDGAPALPGVPRHRPSVLLRGRDRASLLSRQPGGSARAQLGG</sequence>
<feature type="binding site" evidence="14 15">
    <location>
        <position position="34"/>
    </location>
    <ligand>
        <name>a divalent metal cation</name>
        <dbReference type="ChEBI" id="CHEBI:60240"/>
    </ligand>
</feature>
<dbReference type="KEGG" id="pry:Prubr_39940"/>
<keyword evidence="10 14" id="KW-0479">Metal-binding</keyword>
<feature type="compositionally biased region" description="Basic and acidic residues" evidence="17">
    <location>
        <begin position="287"/>
        <end position="299"/>
    </location>
</feature>
<comment type="cofactor">
    <cofactor evidence="2">
        <name>Mg(2+)</name>
        <dbReference type="ChEBI" id="CHEBI:18420"/>
    </cofactor>
</comment>
<evidence type="ECO:0000256" key="5">
    <source>
        <dbReference type="ARBA" id="ARBA00007383"/>
    </source>
</evidence>
<proteinExistence type="inferred from homology"/>
<evidence type="ECO:0000256" key="6">
    <source>
        <dbReference type="ARBA" id="ARBA00012180"/>
    </source>
</evidence>
<dbReference type="InterPro" id="IPR022898">
    <property type="entry name" value="RNase_HII"/>
</dbReference>
<reference evidence="19" key="1">
    <citation type="submission" date="2020-08" db="EMBL/GenBank/DDBJ databases">
        <title>Whole genome shotgun sequence of Polymorphospora rubra NBRC 101157.</title>
        <authorList>
            <person name="Komaki H."/>
            <person name="Tamura T."/>
        </authorList>
    </citation>
    <scope>NUCLEOTIDE SEQUENCE</scope>
    <source>
        <strain evidence="19">NBRC 101157</strain>
    </source>
</reference>